<dbReference type="Proteomes" id="UP000321245">
    <property type="component" value="Unassembled WGS sequence"/>
</dbReference>
<keyword evidence="2" id="KW-1185">Reference proteome</keyword>
<dbReference type="AlphaFoldDB" id="A0A511NKT5"/>
<organism evidence="1 2">
    <name type="scientific">Empedobacter brevis NBRC 14943 = ATCC 43319</name>
    <dbReference type="NCBI Taxonomy" id="1218108"/>
    <lineage>
        <taxon>Bacteria</taxon>
        <taxon>Pseudomonadati</taxon>
        <taxon>Bacteroidota</taxon>
        <taxon>Flavobacteriia</taxon>
        <taxon>Flavobacteriales</taxon>
        <taxon>Weeksellaceae</taxon>
        <taxon>Empedobacter</taxon>
    </lineage>
</organism>
<name>A0A511NKT5_9FLAO</name>
<gene>
    <name evidence="1" type="ORF">EB1_32120</name>
</gene>
<dbReference type="EMBL" id="BJXC01000030">
    <property type="protein sequence ID" value="GEM53422.1"/>
    <property type="molecule type" value="Genomic_DNA"/>
</dbReference>
<evidence type="ECO:0000313" key="1">
    <source>
        <dbReference type="EMBL" id="GEM53422.1"/>
    </source>
</evidence>
<comment type="caution">
    <text evidence="1">The sequence shown here is derived from an EMBL/GenBank/DDBJ whole genome shotgun (WGS) entry which is preliminary data.</text>
</comment>
<reference evidence="1 2" key="1">
    <citation type="submission" date="2019-07" db="EMBL/GenBank/DDBJ databases">
        <title>Whole genome shotgun sequence of Empedobacter brevis NBRC 14943.</title>
        <authorList>
            <person name="Hosoyama A."/>
            <person name="Uohara A."/>
            <person name="Ohji S."/>
            <person name="Ichikawa N."/>
        </authorList>
    </citation>
    <scope>NUCLEOTIDE SEQUENCE [LARGE SCALE GENOMIC DNA]</scope>
    <source>
        <strain evidence="1 2">NBRC 14943</strain>
    </source>
</reference>
<dbReference type="STRING" id="1218108.GCA_000382425_02040"/>
<sequence>MKRILLFSLFFILTISIHAQSILISGKIIVDDAEEIIDLNGATIENLNTHAKTVATTSGLFSIKVHLNDELLVKHSGIQERRLNVSETMLRKGFITIHVNEEIIELAEANIQKLNRDLLKNLGKNKSFQERINDEMGISSSEFKAQLNLKREEEKVNRTIKQVGGVSVIGLIGLLTKSHKKIKNTIPEKKIKEEQLAALHQFYTTYYFVHDLKIPEGKITEFLDYCYSNFNFSKLLEENNYDEILFILEEQAPGYRSKIKENE</sequence>
<dbReference type="GeneID" id="84650197"/>
<proteinExistence type="predicted"/>
<dbReference type="OrthoDB" id="1254493at2"/>
<accession>A0A511NKT5</accession>
<evidence type="ECO:0000313" key="2">
    <source>
        <dbReference type="Proteomes" id="UP000321245"/>
    </source>
</evidence>
<dbReference type="RefSeq" id="WP_019975529.1">
    <property type="nucleotide sequence ID" value="NZ_BJXC01000030.1"/>
</dbReference>
<protein>
    <submittedName>
        <fullName evidence="1">Uncharacterized protein</fullName>
    </submittedName>
</protein>